<dbReference type="GO" id="GO:0016758">
    <property type="term" value="F:hexosyltransferase activity"/>
    <property type="evidence" value="ECO:0007669"/>
    <property type="project" value="InterPro"/>
</dbReference>
<dbReference type="Proteomes" id="UP000024559">
    <property type="component" value="Chromosome"/>
</dbReference>
<evidence type="ECO:0000313" key="7">
    <source>
        <dbReference type="EMBL" id="ETW89177.1"/>
    </source>
</evidence>
<dbReference type="RefSeq" id="WP_084828841.1">
    <property type="nucleotide sequence ID" value="NZ_CM002372.1"/>
</dbReference>
<feature type="domain" description="Glycosyl transferase family 28 C-terminal" evidence="6">
    <location>
        <begin position="1"/>
        <end position="149"/>
    </location>
</feature>
<evidence type="ECO:0000256" key="1">
    <source>
        <dbReference type="ARBA" id="ARBA00004240"/>
    </source>
</evidence>
<gene>
    <name evidence="7" type="ORF">X841_06300</name>
</gene>
<keyword evidence="3" id="KW-0328">Glycosyltransferase</keyword>
<comment type="subcellular location">
    <subcellularLocation>
        <location evidence="1">Endoplasmic reticulum</location>
    </subcellularLocation>
</comment>
<dbReference type="EMBL" id="AZJT01000053">
    <property type="protein sequence ID" value="ETW89177.1"/>
    <property type="molecule type" value="Genomic_DNA"/>
</dbReference>
<dbReference type="GO" id="GO:0006488">
    <property type="term" value="P:dolichol-linked oligosaccharide biosynthetic process"/>
    <property type="evidence" value="ECO:0007669"/>
    <property type="project" value="InterPro"/>
</dbReference>
<accession>A0A0E2Q2B4</accession>
<evidence type="ECO:0000256" key="5">
    <source>
        <dbReference type="ARBA" id="ARBA00022824"/>
    </source>
</evidence>
<dbReference type="InterPro" id="IPR039042">
    <property type="entry name" value="Alg13-like"/>
</dbReference>
<name>A0A0E2Q2B4_STRTR</name>
<dbReference type="Pfam" id="PF04101">
    <property type="entry name" value="Glyco_tran_28_C"/>
    <property type="match status" value="1"/>
</dbReference>
<dbReference type="AlphaFoldDB" id="A0A0E2Q2B4"/>
<comment type="caution">
    <text evidence="7">The sequence shown here is derived from an EMBL/GenBank/DDBJ whole genome shotgun (WGS) entry which is preliminary data.</text>
</comment>
<dbReference type="Gene3D" id="3.40.50.2000">
    <property type="entry name" value="Glycogen Phosphorylase B"/>
    <property type="match status" value="1"/>
</dbReference>
<sequence>MIFVTVGTHEQPFNRLIKEVDRFKKEGIVTDEVFIQTGFSTYEPQYCDWKNIISYPEMEDYMNRADIIITHGGPATFMGAIAKGKKPIVVPRQEKFGEHVNDHQLDFAYQVKDRYDNIEVVEDIKTLQQFLKQDLSISESTTSNNKKFNEQLRQEVENIMG</sequence>
<evidence type="ECO:0000256" key="4">
    <source>
        <dbReference type="ARBA" id="ARBA00022679"/>
    </source>
</evidence>
<evidence type="ECO:0000259" key="6">
    <source>
        <dbReference type="Pfam" id="PF04101"/>
    </source>
</evidence>
<proteinExistence type="inferred from homology"/>
<dbReference type="PATRIC" id="fig|1433289.7.peg.1293"/>
<protein>
    <submittedName>
        <fullName evidence="7">Multidrug MFS transporter</fullName>
    </submittedName>
</protein>
<comment type="similarity">
    <text evidence="2">Belongs to the glycosyltransferase 28 family.</text>
</comment>
<organism evidence="7 8">
    <name type="scientific">Streptococcus thermophilus M17PTZA496</name>
    <dbReference type="NCBI Taxonomy" id="1433289"/>
    <lineage>
        <taxon>Bacteria</taxon>
        <taxon>Bacillati</taxon>
        <taxon>Bacillota</taxon>
        <taxon>Bacilli</taxon>
        <taxon>Lactobacillales</taxon>
        <taxon>Streptococcaceae</taxon>
        <taxon>Streptococcus</taxon>
    </lineage>
</organism>
<dbReference type="SUPFAM" id="SSF53756">
    <property type="entry name" value="UDP-Glycosyltransferase/glycogen phosphorylase"/>
    <property type="match status" value="1"/>
</dbReference>
<dbReference type="InterPro" id="IPR007235">
    <property type="entry name" value="Glyco_trans_28_C"/>
</dbReference>
<reference evidence="8" key="1">
    <citation type="submission" date="2013-12" db="EMBL/GenBank/DDBJ databases">
        <title>Genome sequences of Streptococcus thermophilus strains MTH17CL396 and M17PTZA496 isolated from Fontina cheese in Valle d'Aosta region (Italy).</title>
        <authorList>
            <person name="Treu L."/>
            <person name="Giacomini A."/>
            <person name="Corich V."/>
            <person name="Vendramin V."/>
            <person name="Bovo B."/>
        </authorList>
    </citation>
    <scope>NUCLEOTIDE SEQUENCE [LARGE SCALE GENOMIC DNA]</scope>
    <source>
        <strain evidence="8">M17PTZA496</strain>
    </source>
</reference>
<evidence type="ECO:0000256" key="3">
    <source>
        <dbReference type="ARBA" id="ARBA00022676"/>
    </source>
</evidence>
<keyword evidence="4" id="KW-0808">Transferase</keyword>
<evidence type="ECO:0000313" key="8">
    <source>
        <dbReference type="Proteomes" id="UP000024559"/>
    </source>
</evidence>
<evidence type="ECO:0000256" key="2">
    <source>
        <dbReference type="ARBA" id="ARBA00006962"/>
    </source>
</evidence>
<dbReference type="HOGENOM" id="CLU_085408_1_0_9"/>
<dbReference type="PANTHER" id="PTHR12867">
    <property type="entry name" value="GLYCOSYL TRANSFERASE-RELATED"/>
    <property type="match status" value="1"/>
</dbReference>
<keyword evidence="5" id="KW-0256">Endoplasmic reticulum</keyword>
<dbReference type="PANTHER" id="PTHR12867:SF6">
    <property type="entry name" value="N-ACETYLGLUCOSAMINYLDIPHOSPHODOLICHOL N-ACETYLGLUCOSAMINYLTRANSFERASE"/>
    <property type="match status" value="1"/>
</dbReference>